<name>A0ABN5H137_9FIRM</name>
<evidence type="ECO:0000313" key="3">
    <source>
        <dbReference type="EMBL" id="AUW94451.1"/>
    </source>
</evidence>
<accession>A0ABN5H137</accession>
<proteinExistence type="predicted"/>
<keyword evidence="2" id="KW-1133">Transmembrane helix</keyword>
<keyword evidence="2" id="KW-0812">Transmembrane</keyword>
<feature type="transmembrane region" description="Helical" evidence="2">
    <location>
        <begin position="60"/>
        <end position="78"/>
    </location>
</feature>
<evidence type="ECO:0000256" key="2">
    <source>
        <dbReference type="SAM" id="Phobius"/>
    </source>
</evidence>
<feature type="compositionally biased region" description="Basic residues" evidence="1">
    <location>
        <begin position="40"/>
        <end position="54"/>
    </location>
</feature>
<gene>
    <name evidence="3" type="ORF">BXT84_11290</name>
</gene>
<organism evidence="3 4">
    <name type="scientific">Sulfobacillus thermotolerans</name>
    <dbReference type="NCBI Taxonomy" id="338644"/>
    <lineage>
        <taxon>Bacteria</taxon>
        <taxon>Bacillati</taxon>
        <taxon>Bacillota</taxon>
        <taxon>Clostridia</taxon>
        <taxon>Eubacteriales</taxon>
        <taxon>Clostridiales Family XVII. Incertae Sedis</taxon>
        <taxon>Sulfobacillus</taxon>
    </lineage>
</organism>
<reference evidence="3 4" key="1">
    <citation type="journal article" date="2019" name="Sci. Rep.">
        <title>Sulfobacillus thermotolerans: new insights into resistance and metabolic capacities of acidophilic chemolithotrophs.</title>
        <authorList>
            <person name="Panyushkina A.E."/>
            <person name="Babenko V.V."/>
            <person name="Nikitina A.S."/>
            <person name="Selezneva O.V."/>
            <person name="Tsaplina I.A."/>
            <person name="Letarova M.A."/>
            <person name="Kostryukova E.S."/>
            <person name="Letarov A.V."/>
        </authorList>
    </citation>
    <scope>NUCLEOTIDE SEQUENCE [LARGE SCALE GENOMIC DNA]</scope>
    <source>
        <strain evidence="3 4">Kr1</strain>
    </source>
</reference>
<keyword evidence="4" id="KW-1185">Reference proteome</keyword>
<feature type="compositionally biased region" description="Low complexity" evidence="1">
    <location>
        <begin position="27"/>
        <end position="38"/>
    </location>
</feature>
<evidence type="ECO:0000256" key="1">
    <source>
        <dbReference type="SAM" id="MobiDB-lite"/>
    </source>
</evidence>
<feature type="region of interest" description="Disordered" evidence="1">
    <location>
        <begin position="27"/>
        <end position="54"/>
    </location>
</feature>
<evidence type="ECO:0008006" key="5">
    <source>
        <dbReference type="Google" id="ProtNLM"/>
    </source>
</evidence>
<protein>
    <recommendedName>
        <fullName evidence="5">Zinc-ribbon domain-containing protein</fullName>
    </recommendedName>
</protein>
<dbReference type="Proteomes" id="UP000325292">
    <property type="component" value="Chromosome"/>
</dbReference>
<dbReference type="EMBL" id="CP019454">
    <property type="protein sequence ID" value="AUW94451.1"/>
    <property type="molecule type" value="Genomic_DNA"/>
</dbReference>
<sequence length="82" mass="9104">MTCEHCGSNISPDGTSCPQCGFEIPKPSASKKSAKVVPFRPRKKARRPVPSKKRPPTPTFFWWFIAILAAAIVLPYIVPMHP</sequence>
<keyword evidence="2" id="KW-0472">Membrane</keyword>
<evidence type="ECO:0000313" key="4">
    <source>
        <dbReference type="Proteomes" id="UP000325292"/>
    </source>
</evidence>